<dbReference type="EMBL" id="UOFW01000099">
    <property type="protein sequence ID" value="VAX04621.1"/>
    <property type="molecule type" value="Genomic_DNA"/>
</dbReference>
<dbReference type="InterPro" id="IPR019734">
    <property type="entry name" value="TPR_rpt"/>
</dbReference>
<dbReference type="PANTHER" id="PTHR45588:SF1">
    <property type="entry name" value="WW DOMAIN-CONTAINING PROTEIN"/>
    <property type="match status" value="1"/>
</dbReference>
<organism evidence="1">
    <name type="scientific">hydrothermal vent metagenome</name>
    <dbReference type="NCBI Taxonomy" id="652676"/>
    <lineage>
        <taxon>unclassified sequences</taxon>
        <taxon>metagenomes</taxon>
        <taxon>ecological metagenomes</taxon>
    </lineage>
</organism>
<dbReference type="InterPro" id="IPR011990">
    <property type="entry name" value="TPR-like_helical_dom_sf"/>
</dbReference>
<reference evidence="1" key="1">
    <citation type="submission" date="2018-06" db="EMBL/GenBank/DDBJ databases">
        <authorList>
            <person name="Zhirakovskaya E."/>
        </authorList>
    </citation>
    <scope>NUCLEOTIDE SEQUENCE</scope>
</reference>
<dbReference type="PROSITE" id="PS50005">
    <property type="entry name" value="TPR"/>
    <property type="match status" value="1"/>
</dbReference>
<accession>A0A3B1ASB7</accession>
<dbReference type="SUPFAM" id="SSF48452">
    <property type="entry name" value="TPR-like"/>
    <property type="match status" value="2"/>
</dbReference>
<name>A0A3B1ASB7_9ZZZZ</name>
<dbReference type="PANTHER" id="PTHR45588">
    <property type="entry name" value="TPR DOMAIN-CONTAINING PROTEIN"/>
    <property type="match status" value="1"/>
</dbReference>
<dbReference type="AlphaFoldDB" id="A0A3B1ASB7"/>
<dbReference type="SMART" id="SM00028">
    <property type="entry name" value="TPR"/>
    <property type="match status" value="4"/>
</dbReference>
<sequence length="489" mass="54737">LHHMMYDEANLVFGMAAEADPNCAIAYWGQSMTIIHPLWPDQPSSSELDRGARLVEKALLIGGNSPRESAYLGTTHAYFQDAVSYSEPQRLQKFEAAWKDLSDAYPDDLEARAFYALIHISTADSSDTTYRQQRKSGQITDKILRKSPNHPGAHHYSIHANDWPGLAENALKVADHYGEIAPNVPHAAHMMTHIYTRLGLWNKAIKWNKISADSAWAICVSTGEINVHYTHALDYLAYAHLQLGNDSDVLEIIQTTAELQPPYSKTNRNASAYALAALPARYAMERQDWRQAIALKPKMPSSFPWEVAHDPYIAITHFARAIAFSRLGRPDEATQDIEELERLQTSISANNKYWALQIEIQMKAARAWQIYARGDTQGGLTKMHEAAALEASTQKHAITPGAIIPAYELYGDMLIDAGQFQKALDAYQTSWERSPKRYNSLVGQGKAAVGMEDNNAARKYFTQLVDLAGNSAEDRSNMTLARQYLKDLN</sequence>
<proteinExistence type="predicted"/>
<gene>
    <name evidence="1" type="ORF">MNBD_ALPHA03-2164</name>
</gene>
<protein>
    <submittedName>
        <fullName evidence="1">Uncharacterized protein</fullName>
    </submittedName>
</protein>
<feature type="non-terminal residue" evidence="1">
    <location>
        <position position="1"/>
    </location>
</feature>
<evidence type="ECO:0000313" key="1">
    <source>
        <dbReference type="EMBL" id="VAX04621.1"/>
    </source>
</evidence>
<dbReference type="Gene3D" id="1.25.40.10">
    <property type="entry name" value="Tetratricopeptide repeat domain"/>
    <property type="match status" value="3"/>
</dbReference>